<dbReference type="Gene3D" id="2.60.120.330">
    <property type="entry name" value="B-lactam Antibiotic, Isopenicillin N Synthase, Chain"/>
    <property type="match status" value="1"/>
</dbReference>
<evidence type="ECO:0000256" key="6">
    <source>
        <dbReference type="ARBA" id="ARBA00023004"/>
    </source>
</evidence>
<reference evidence="12 13" key="2">
    <citation type="journal article" date="2017" name="Genome Biol.">
        <title>New reference genome sequences of hot pepper reveal the massive evolution of plant disease-resistance genes by retroduplication.</title>
        <authorList>
            <person name="Kim S."/>
            <person name="Park J."/>
            <person name="Yeom S.I."/>
            <person name="Kim Y.M."/>
            <person name="Seo E."/>
            <person name="Kim K.T."/>
            <person name="Kim M.S."/>
            <person name="Lee J.M."/>
            <person name="Cheong K."/>
            <person name="Shin H.S."/>
            <person name="Kim S.B."/>
            <person name="Han K."/>
            <person name="Lee J."/>
            <person name="Park M."/>
            <person name="Lee H.A."/>
            <person name="Lee H.Y."/>
            <person name="Lee Y."/>
            <person name="Oh S."/>
            <person name="Lee J.H."/>
            <person name="Choi E."/>
            <person name="Choi E."/>
            <person name="Lee S.E."/>
            <person name="Jeon J."/>
            <person name="Kim H."/>
            <person name="Choi G."/>
            <person name="Song H."/>
            <person name="Lee J."/>
            <person name="Lee S.C."/>
            <person name="Kwon J.K."/>
            <person name="Lee H.Y."/>
            <person name="Koo N."/>
            <person name="Hong Y."/>
            <person name="Kim R.W."/>
            <person name="Kang W.H."/>
            <person name="Huh J.H."/>
            <person name="Kang B.C."/>
            <person name="Yang T.J."/>
            <person name="Lee Y.H."/>
            <person name="Bennetzen J.L."/>
            <person name="Choi D."/>
        </authorList>
    </citation>
    <scope>NUCLEOTIDE SEQUENCE [LARGE SCALE GENOMIC DNA]</scope>
    <source>
        <strain evidence="13">cv. CM334</strain>
    </source>
</reference>
<dbReference type="GO" id="GO:0009686">
    <property type="term" value="P:gibberellin biosynthetic process"/>
    <property type="evidence" value="ECO:0000318"/>
    <property type="project" value="GO_Central"/>
</dbReference>
<dbReference type="PANTHER" id="PTHR47990">
    <property type="entry name" value="2-OXOGLUTARATE (2OG) AND FE(II)-DEPENDENT OXYGENASE SUPERFAMILY PROTEIN-RELATED"/>
    <property type="match status" value="1"/>
</dbReference>
<organism evidence="12 13">
    <name type="scientific">Capsicum annuum</name>
    <name type="common">Capsicum pepper</name>
    <dbReference type="NCBI Taxonomy" id="4072"/>
    <lineage>
        <taxon>Eukaryota</taxon>
        <taxon>Viridiplantae</taxon>
        <taxon>Streptophyta</taxon>
        <taxon>Embryophyta</taxon>
        <taxon>Tracheophyta</taxon>
        <taxon>Spermatophyta</taxon>
        <taxon>Magnoliopsida</taxon>
        <taxon>eudicotyledons</taxon>
        <taxon>Gunneridae</taxon>
        <taxon>Pentapetalae</taxon>
        <taxon>asterids</taxon>
        <taxon>lamiids</taxon>
        <taxon>Solanales</taxon>
        <taxon>Solanaceae</taxon>
        <taxon>Solanoideae</taxon>
        <taxon>Capsiceae</taxon>
        <taxon>Capsicum</taxon>
    </lineage>
</organism>
<dbReference type="EMBL" id="AYRZ02000003">
    <property type="protein sequence ID" value="PHT85184.1"/>
    <property type="molecule type" value="Genomic_DNA"/>
</dbReference>
<dbReference type="SUPFAM" id="SSF51197">
    <property type="entry name" value="Clavaminate synthase-like"/>
    <property type="match status" value="1"/>
</dbReference>
<evidence type="ECO:0000256" key="1">
    <source>
        <dbReference type="ARBA" id="ARBA00001961"/>
    </source>
</evidence>
<evidence type="ECO:0000256" key="4">
    <source>
        <dbReference type="ARBA" id="ARBA00022896"/>
    </source>
</evidence>
<dbReference type="Pfam" id="PF13976">
    <property type="entry name" value="gag_pre-integrs"/>
    <property type="match status" value="1"/>
</dbReference>
<comment type="similarity">
    <text evidence="8">Belongs to the iron/ascorbate-dependent oxidoreductase family. GA20OX subfamily.</text>
</comment>
<evidence type="ECO:0000313" key="13">
    <source>
        <dbReference type="Proteomes" id="UP000222542"/>
    </source>
</evidence>
<evidence type="ECO:0000313" key="12">
    <source>
        <dbReference type="EMBL" id="PHT85184.1"/>
    </source>
</evidence>
<feature type="compositionally biased region" description="Basic and acidic residues" evidence="10">
    <location>
        <begin position="397"/>
        <end position="411"/>
    </location>
</feature>
<comment type="caution">
    <text evidence="12">The sequence shown here is derived from an EMBL/GenBank/DDBJ whole genome shotgun (WGS) entry which is preliminary data.</text>
</comment>
<keyword evidence="13" id="KW-1185">Reference proteome</keyword>
<gene>
    <name evidence="12" type="ORF">T459_07290</name>
</gene>
<dbReference type="InterPro" id="IPR050231">
    <property type="entry name" value="Iron_ascorbate_oxido_reductase"/>
</dbReference>
<evidence type="ECO:0000256" key="5">
    <source>
        <dbReference type="ARBA" id="ARBA00023002"/>
    </source>
</evidence>
<protein>
    <submittedName>
        <fullName evidence="12">Gibberellin 20 oxidase 2</fullName>
    </submittedName>
</protein>
<dbReference type="AlphaFoldDB" id="A0A2G2ZT81"/>
<reference evidence="12 13" key="1">
    <citation type="journal article" date="2014" name="Nat. Genet.">
        <title>Genome sequence of the hot pepper provides insights into the evolution of pungency in Capsicum species.</title>
        <authorList>
            <person name="Kim S."/>
            <person name="Park M."/>
            <person name="Yeom S.I."/>
            <person name="Kim Y.M."/>
            <person name="Lee J.M."/>
            <person name="Lee H.A."/>
            <person name="Seo E."/>
            <person name="Choi J."/>
            <person name="Cheong K."/>
            <person name="Kim K.T."/>
            <person name="Jung K."/>
            <person name="Lee G.W."/>
            <person name="Oh S.K."/>
            <person name="Bae C."/>
            <person name="Kim S.B."/>
            <person name="Lee H.Y."/>
            <person name="Kim S.Y."/>
            <person name="Kim M.S."/>
            <person name="Kang B.C."/>
            <person name="Jo Y.D."/>
            <person name="Yang H.B."/>
            <person name="Jeong H.J."/>
            <person name="Kang W.H."/>
            <person name="Kwon J.K."/>
            <person name="Shin C."/>
            <person name="Lim J.Y."/>
            <person name="Park J.H."/>
            <person name="Huh J.H."/>
            <person name="Kim J.S."/>
            <person name="Kim B.D."/>
            <person name="Cohen O."/>
            <person name="Paran I."/>
            <person name="Suh M.C."/>
            <person name="Lee S.B."/>
            <person name="Kim Y.K."/>
            <person name="Shin Y."/>
            <person name="Noh S.J."/>
            <person name="Park J."/>
            <person name="Seo Y.S."/>
            <person name="Kwon S.Y."/>
            <person name="Kim H.A."/>
            <person name="Park J.M."/>
            <person name="Kim H.J."/>
            <person name="Choi S.B."/>
            <person name="Bosland P.W."/>
            <person name="Reeves G."/>
            <person name="Jo S.H."/>
            <person name="Lee B.W."/>
            <person name="Cho H.T."/>
            <person name="Choi H.S."/>
            <person name="Lee M.S."/>
            <person name="Yu Y."/>
            <person name="Do Choi Y."/>
            <person name="Park B.S."/>
            <person name="van Deynze A."/>
            <person name="Ashrafi H."/>
            <person name="Hill T."/>
            <person name="Kim W.T."/>
            <person name="Pai H.S."/>
            <person name="Ahn H.K."/>
            <person name="Yeam I."/>
            <person name="Giovannoni J.J."/>
            <person name="Rose J.K."/>
            <person name="Sorensen I."/>
            <person name="Lee S.J."/>
            <person name="Kim R.W."/>
            <person name="Choi I.Y."/>
            <person name="Choi B.S."/>
            <person name="Lim J.S."/>
            <person name="Lee Y.H."/>
            <person name="Choi D."/>
        </authorList>
    </citation>
    <scope>NUCLEOTIDE SEQUENCE [LARGE SCALE GENOMIC DNA]</scope>
    <source>
        <strain evidence="13">cv. CM334</strain>
    </source>
</reference>
<dbReference type="Gramene" id="PHT85184">
    <property type="protein sequence ID" value="PHT85184"/>
    <property type="gene ID" value="T459_07290"/>
</dbReference>
<feature type="domain" description="Fe2OG dioxygenase" evidence="11">
    <location>
        <begin position="217"/>
        <end position="387"/>
    </location>
</feature>
<dbReference type="STRING" id="4072.A0A2G2ZT81"/>
<dbReference type="InterPro" id="IPR027443">
    <property type="entry name" value="IPNS-like_sf"/>
</dbReference>
<evidence type="ECO:0000256" key="3">
    <source>
        <dbReference type="ARBA" id="ARBA00022723"/>
    </source>
</evidence>
<keyword evidence="3" id="KW-0479">Metal-binding</keyword>
<proteinExistence type="inferred from homology"/>
<keyword evidence="4" id="KW-0847">Vitamin C</keyword>
<dbReference type="FunFam" id="2.60.120.330:FF:000003">
    <property type="entry name" value="Gibberellin 20 oxidase 2"/>
    <property type="match status" value="1"/>
</dbReference>
<evidence type="ECO:0000256" key="9">
    <source>
        <dbReference type="ARBA" id="ARBA00050508"/>
    </source>
</evidence>
<dbReference type="GO" id="GO:0009908">
    <property type="term" value="P:flower development"/>
    <property type="evidence" value="ECO:0000318"/>
    <property type="project" value="GO_Central"/>
</dbReference>
<accession>A0A2G2ZT81</accession>
<feature type="region of interest" description="Disordered" evidence="10">
    <location>
        <begin position="397"/>
        <end position="427"/>
    </location>
</feature>
<evidence type="ECO:0000256" key="7">
    <source>
        <dbReference type="ARBA" id="ARBA00037909"/>
    </source>
</evidence>
<name>A0A2G2ZT81_CAPAN</name>
<dbReference type="Pfam" id="PF14226">
    <property type="entry name" value="DIOX_N"/>
    <property type="match status" value="1"/>
</dbReference>
<dbReference type="GO" id="GO:0009416">
    <property type="term" value="P:response to light stimulus"/>
    <property type="evidence" value="ECO:0000318"/>
    <property type="project" value="GO_Central"/>
</dbReference>
<comment type="catalytic activity">
    <reaction evidence="9">
        <text>gibberellin A12 + 2 2-oxoglutarate + 3 O2 + H(+) = gibberellin A9 + 2 succinate + 3 CO2 + 2 H2O</text>
        <dbReference type="Rhea" id="RHEA:60772"/>
        <dbReference type="ChEBI" id="CHEBI:15377"/>
        <dbReference type="ChEBI" id="CHEBI:15378"/>
        <dbReference type="ChEBI" id="CHEBI:15379"/>
        <dbReference type="ChEBI" id="CHEBI:16526"/>
        <dbReference type="ChEBI" id="CHEBI:16810"/>
        <dbReference type="ChEBI" id="CHEBI:30031"/>
        <dbReference type="ChEBI" id="CHEBI:58627"/>
        <dbReference type="ChEBI" id="CHEBI:73255"/>
    </reaction>
    <physiologicalReaction direction="left-to-right" evidence="9">
        <dbReference type="Rhea" id="RHEA:60773"/>
    </physiologicalReaction>
</comment>
<dbReference type="InterPro" id="IPR054722">
    <property type="entry name" value="PolX-like_BBD"/>
</dbReference>
<dbReference type="Pfam" id="PF03171">
    <property type="entry name" value="2OG-FeII_Oxy"/>
    <property type="match status" value="1"/>
</dbReference>
<dbReference type="GO" id="GO:0046872">
    <property type="term" value="F:metal ion binding"/>
    <property type="evidence" value="ECO:0007669"/>
    <property type="project" value="UniProtKB-KW"/>
</dbReference>
<keyword evidence="5" id="KW-0560">Oxidoreductase</keyword>
<comment type="pathway">
    <text evidence="7">Plant hormone biosynthesis; gibberellin biosynthesis.</text>
</comment>
<dbReference type="GO" id="GO:0045544">
    <property type="term" value="F:gibberellin 20-oxidase activity"/>
    <property type="evidence" value="ECO:0000318"/>
    <property type="project" value="GO_Central"/>
</dbReference>
<dbReference type="Proteomes" id="UP000222542">
    <property type="component" value="Unassembled WGS sequence"/>
</dbReference>
<evidence type="ECO:0000256" key="8">
    <source>
        <dbReference type="ARBA" id="ARBA00043997"/>
    </source>
</evidence>
<dbReference type="InterPro" id="IPR005123">
    <property type="entry name" value="Oxoglu/Fe-dep_dioxygenase_dom"/>
</dbReference>
<dbReference type="GO" id="GO:0031418">
    <property type="term" value="F:L-ascorbic acid binding"/>
    <property type="evidence" value="ECO:0007669"/>
    <property type="project" value="UniProtKB-KW"/>
</dbReference>
<dbReference type="InterPro" id="IPR026992">
    <property type="entry name" value="DIOX_N"/>
</dbReference>
<evidence type="ECO:0000259" key="11">
    <source>
        <dbReference type="PROSITE" id="PS51471"/>
    </source>
</evidence>
<dbReference type="PRINTS" id="PR00682">
    <property type="entry name" value="IPNSYNTHASE"/>
</dbReference>
<dbReference type="PROSITE" id="PS51471">
    <property type="entry name" value="FE2OG_OXY"/>
    <property type="match status" value="1"/>
</dbReference>
<keyword evidence="6" id="KW-0408">Iron</keyword>
<dbReference type="GO" id="GO:0009826">
    <property type="term" value="P:unidimensional cell growth"/>
    <property type="evidence" value="ECO:0000318"/>
    <property type="project" value="GO_Central"/>
</dbReference>
<dbReference type="Pfam" id="PF22936">
    <property type="entry name" value="Pol_BBD"/>
    <property type="match status" value="1"/>
</dbReference>
<comment type="cofactor">
    <cofactor evidence="1">
        <name>L-ascorbate</name>
        <dbReference type="ChEBI" id="CHEBI:38290"/>
    </cofactor>
</comment>
<dbReference type="InterPro" id="IPR044861">
    <property type="entry name" value="IPNS-like_FE2OG_OXY"/>
</dbReference>
<comment type="pathway">
    <text evidence="2">Hormone biosynthesis.</text>
</comment>
<dbReference type="GO" id="GO:0009805">
    <property type="term" value="P:coumarin biosynthetic process"/>
    <property type="evidence" value="ECO:0007669"/>
    <property type="project" value="UniProtKB-ARBA"/>
</dbReference>
<sequence>MDIDCMNSNGKSSMIDEVKPLIFDAPHMKHDSNIPIQFIWPDDEKPCVVAQELSVPSIDLKGFFSGDPVIAQQLSRLVDEACRSHGFFLVVNHGFDAYLISNAHRYLDALFDLPLSEKQKAQRKIGEHFGYASRFTERFSSKFPWKETLSFRYSAEEGSSHIVEEYFQRTLGESFNHLRDVYQEYCNVMSSLSLEIMELLGMSLGIEKSLFKEFFEENESIMRLNYYPPCQKPELTLGTGPHYDPTSLTILHQDCVGGLQVFDGDEWRSINTNFNTFVVNIGDTFMVLCYLLEFLLCSLVPYTGKGLFGLLDRYAHPPTDAKELDLCKLNNPKTHLCTVYQQSNLARDFKLEHNIAEYTQRDKNVRSFYDGMQLVWSEQDQILRQNISKAGLKEMLEEQKKTRGDQPEKSGESSSVEDNGDDGELMVVSDGNSKPCDDLILDSACTFRMCRNRDWFTTYEIVSKGVVLMGNNTPCKIVGIGTLRIKIFDGVMRTLGDVRYVLDLKRNVISLSTLDLNGYRYTSEGGVLKVTKGALVVMKGQRNSANLYDLKGSTITGDAAVFTSSLSESDVAKLWHMRLGNISENKMAELSRRGILNGRVLPN</sequence>
<evidence type="ECO:0000256" key="2">
    <source>
        <dbReference type="ARBA" id="ARBA00004972"/>
    </source>
</evidence>
<dbReference type="InterPro" id="IPR025724">
    <property type="entry name" value="GAG-pre-integrase_dom"/>
</dbReference>
<evidence type="ECO:0000256" key="10">
    <source>
        <dbReference type="SAM" id="MobiDB-lite"/>
    </source>
</evidence>
<dbReference type="GO" id="GO:0002238">
    <property type="term" value="P:response to molecule of fungal origin"/>
    <property type="evidence" value="ECO:0007669"/>
    <property type="project" value="UniProtKB-ARBA"/>
</dbReference>